<dbReference type="RefSeq" id="XP_010940887.2">
    <property type="nucleotide sequence ID" value="XM_010942585.3"/>
</dbReference>
<accession>A0A6I9SCL8</accession>
<dbReference type="SUPFAM" id="SSF81383">
    <property type="entry name" value="F-box domain"/>
    <property type="match status" value="1"/>
</dbReference>
<keyword evidence="2" id="KW-1185">Reference proteome</keyword>
<organism evidence="2 3">
    <name type="scientific">Elaeis guineensis var. tenera</name>
    <name type="common">Oil palm</name>
    <dbReference type="NCBI Taxonomy" id="51953"/>
    <lineage>
        <taxon>Eukaryota</taxon>
        <taxon>Viridiplantae</taxon>
        <taxon>Streptophyta</taxon>
        <taxon>Embryophyta</taxon>
        <taxon>Tracheophyta</taxon>
        <taxon>Spermatophyta</taxon>
        <taxon>Magnoliopsida</taxon>
        <taxon>Liliopsida</taxon>
        <taxon>Arecaceae</taxon>
        <taxon>Arecoideae</taxon>
        <taxon>Cocoseae</taxon>
        <taxon>Elaeidinae</taxon>
        <taxon>Elaeis</taxon>
    </lineage>
</organism>
<dbReference type="AlphaFoldDB" id="A0A6I9SCL8"/>
<feature type="region of interest" description="Disordered" evidence="1">
    <location>
        <begin position="115"/>
        <end position="154"/>
    </location>
</feature>
<evidence type="ECO:0000313" key="4">
    <source>
        <dbReference type="RefSeq" id="XP_019710878.2"/>
    </source>
</evidence>
<dbReference type="PANTHER" id="PTHR39741">
    <property type="entry name" value="F-BOX DOMAIN CONTAINING PROTEIN, EXPRESSED"/>
    <property type="match status" value="1"/>
</dbReference>
<name>A0A6I9SCL8_ELAGV</name>
<protein>
    <submittedName>
        <fullName evidence="3 4">F-box protein At4g00755 isoform X1</fullName>
    </submittedName>
</protein>
<gene>
    <name evidence="3 4" type="primary">LOC105059325</name>
</gene>
<dbReference type="InterPro" id="IPR036047">
    <property type="entry name" value="F-box-like_dom_sf"/>
</dbReference>
<dbReference type="RefSeq" id="XP_019710878.2">
    <property type="nucleotide sequence ID" value="XM_019855319.2"/>
</dbReference>
<dbReference type="InterPro" id="IPR055336">
    <property type="entry name" value="At4g00755-like"/>
</dbReference>
<reference evidence="3 4" key="1">
    <citation type="submission" date="2025-04" db="UniProtKB">
        <authorList>
            <consortium name="RefSeq"/>
        </authorList>
    </citation>
    <scope>IDENTIFICATION</scope>
</reference>
<dbReference type="OrthoDB" id="63379at2759"/>
<proteinExistence type="predicted"/>
<evidence type="ECO:0000313" key="3">
    <source>
        <dbReference type="RefSeq" id="XP_010940887.2"/>
    </source>
</evidence>
<evidence type="ECO:0000313" key="2">
    <source>
        <dbReference type="Proteomes" id="UP000504607"/>
    </source>
</evidence>
<dbReference type="PANTHER" id="PTHR39741:SF2">
    <property type="entry name" value="F-BOX DOMAIN-CONTAINING PROTEIN"/>
    <property type="match status" value="1"/>
</dbReference>
<dbReference type="Proteomes" id="UP000504607">
    <property type="component" value="Chromosome 16"/>
</dbReference>
<evidence type="ECO:0000256" key="1">
    <source>
        <dbReference type="SAM" id="MobiDB-lite"/>
    </source>
</evidence>
<sequence length="282" mass="32228">MESCWDLIHWLGQDPATSVLFCLDDPADLVRFAAVSHSWEQFAIENGFLKKLCLRLCPDVSIFSYATEVSSSKKIAEVGSSNYEWECQKKDHRIYSYFSYCLASPAAKSDCIDEPIGASSTDNPDEGIENTLEPRDRVRTGPSYWSSKGEKDPGVPETLTYRLRSKLCVIDEIRVQPFEAFFQHGYPIYSAKTVQFRMGYSKLSQETRIDTMHNAANSQKSADDNYVWTYTSPQYQMDQENVLQSFKLPRPVICIGGILQIELLGRVQKQEMAGAYYFWCIF</sequence>